<dbReference type="EMBL" id="JABFUD020000010">
    <property type="protein sequence ID" value="KAI5074345.1"/>
    <property type="molecule type" value="Genomic_DNA"/>
</dbReference>
<comment type="caution">
    <text evidence="2">The sequence shown here is derived from an EMBL/GenBank/DDBJ whole genome shotgun (WGS) entry which is preliminary data.</text>
</comment>
<proteinExistence type="inferred from homology"/>
<dbReference type="Pfam" id="PF02458">
    <property type="entry name" value="Transferase"/>
    <property type="match status" value="1"/>
</dbReference>
<evidence type="ECO:0000313" key="2">
    <source>
        <dbReference type="EMBL" id="KAI5074345.1"/>
    </source>
</evidence>
<dbReference type="InterPro" id="IPR050317">
    <property type="entry name" value="Plant_Fungal_Acyltransferase"/>
</dbReference>
<keyword evidence="3" id="KW-1185">Reference proteome</keyword>
<dbReference type="AlphaFoldDB" id="A0A9D4UV13"/>
<dbReference type="PANTHER" id="PTHR31642:SF231">
    <property type="entry name" value="BAHD FAMILY ACYLTRANSFERASE, CLADE V"/>
    <property type="match status" value="1"/>
</dbReference>
<sequence length="470" mass="51998">MWKVEVEGEAELICPAEEETPRKGQVMFLSNLDQVVLYPIETVYFYPVHVQDDVGSSKAIAHRMKEALRRLLVPYDFMAGRLRLNHQLFRLELLCNNAGVLFAAASANVTLAHVGDVTFPNPNFTSLVLQVRHPASLAHLPLTTVQVTRFNCGGFTIGFSSNHVLLDGIAAGEFLANYASMVRGEGMCLSPTVERTMFKARCPPLVEFEHHEYVWLAGEPFSEQLEPMLSYTEMDALAAATSQGHPLVDYAYKAFHVDGNLLGKLKKQGMEYVSNGNVDVANRPCTSFEALAAHLWQCRTAATRMEQSEYSTFLFAVDLRKLMNPQLPCGFAGNAVLSACARARVDELLSKPLSYAVQKVQDARARVTDHYVRSAIDCLEKNKGVPLTSSGYYVSAWTKVLQHQCLDFGWGPPIHVGPVVSALVDFVLFLSDGSSPDGLLVLVAMPPDHLSKFHSHFLHLGPNDSFFPHV</sequence>
<comment type="similarity">
    <text evidence="1">Belongs to the plant acyltransferase family.</text>
</comment>
<dbReference type="OrthoDB" id="671439at2759"/>
<evidence type="ECO:0000256" key="1">
    <source>
        <dbReference type="ARBA" id="ARBA00009861"/>
    </source>
</evidence>
<dbReference type="GO" id="GO:0016747">
    <property type="term" value="F:acyltransferase activity, transferring groups other than amino-acyl groups"/>
    <property type="evidence" value="ECO:0007669"/>
    <property type="project" value="TreeGrafter"/>
</dbReference>
<protein>
    <submittedName>
        <fullName evidence="2">Uncharacterized protein</fullName>
    </submittedName>
</protein>
<dbReference type="InterPro" id="IPR023213">
    <property type="entry name" value="CAT-like_dom_sf"/>
</dbReference>
<evidence type="ECO:0000313" key="3">
    <source>
        <dbReference type="Proteomes" id="UP000886520"/>
    </source>
</evidence>
<name>A0A9D4UV13_ADICA</name>
<reference evidence="2" key="1">
    <citation type="submission" date="2021-01" db="EMBL/GenBank/DDBJ databases">
        <title>Adiantum capillus-veneris genome.</title>
        <authorList>
            <person name="Fang Y."/>
            <person name="Liao Q."/>
        </authorList>
    </citation>
    <scope>NUCLEOTIDE SEQUENCE</scope>
    <source>
        <strain evidence="2">H3</strain>
        <tissue evidence="2">Leaf</tissue>
    </source>
</reference>
<dbReference type="Proteomes" id="UP000886520">
    <property type="component" value="Chromosome 10"/>
</dbReference>
<gene>
    <name evidence="2" type="ORF">GOP47_0010306</name>
</gene>
<dbReference type="Gene3D" id="3.30.559.10">
    <property type="entry name" value="Chloramphenicol acetyltransferase-like domain"/>
    <property type="match status" value="2"/>
</dbReference>
<organism evidence="2 3">
    <name type="scientific">Adiantum capillus-veneris</name>
    <name type="common">Maidenhair fern</name>
    <dbReference type="NCBI Taxonomy" id="13818"/>
    <lineage>
        <taxon>Eukaryota</taxon>
        <taxon>Viridiplantae</taxon>
        <taxon>Streptophyta</taxon>
        <taxon>Embryophyta</taxon>
        <taxon>Tracheophyta</taxon>
        <taxon>Polypodiopsida</taxon>
        <taxon>Polypodiidae</taxon>
        <taxon>Polypodiales</taxon>
        <taxon>Pteridineae</taxon>
        <taxon>Pteridaceae</taxon>
        <taxon>Vittarioideae</taxon>
        <taxon>Adiantum</taxon>
    </lineage>
</organism>
<accession>A0A9D4UV13</accession>
<dbReference type="PANTHER" id="PTHR31642">
    <property type="entry name" value="TRICHOTHECENE 3-O-ACETYLTRANSFERASE"/>
    <property type="match status" value="1"/>
</dbReference>